<dbReference type="Gene3D" id="1.10.510.10">
    <property type="entry name" value="Transferase(Phosphotransferase) domain 1"/>
    <property type="match status" value="1"/>
</dbReference>
<sequence length="1055" mass="115015">MAGNSSIPVVIIDLSSRPSLHEPRSDIGTSHTDARADAASTHQLGSFLSPYPSPPIGRLSLDVPRSLSPSPTVVSSFEGSSVGVPPSPTLSTQSSLQSATSLHLRNNKPEERSGLTSLDLLSHAILDTDRRKRSIITLSSNDGHSSLDETELDHGDGAPFLHRARSDTTSLTVTSPSAHFEFRSREFMHRESEVLHPPVNIPLELRSSSAPDGGHAAGTPVAMPLDDDLGSLAFEPYKLASLLDPKGLHSLEAIRGVESLLRGLGTDPTQELWIGIHDSQRHAEPSATKQGALESKGVSSIACPGNDNGDKGDSFRASPQECKQVFRENLLPRRQTKSLLILVWLVKEKVPVLLSIVAVISLALGLFQDFGTSREPGDLPVDWVEGVAIMITILLVKERQFKAQREERGIRVIRNGVEHIIDVKEVVVGDIALLQPGEIIPCDRIFLSGHNVKCDEFAATGETHAIKKAPDLYCIERKQMRSPQKENPSTSHTDYLIVSGNKVLDGVGRYVVAVGMKSFNGRIMMAVHTDTENTPFQLKLNILAEFIAKVGRVAGIVHFTALMIRFFVQLETGNLQWNQNGMAFVQILIMSVTLVVVAVPESLPHISAFRTDAEFSKGNVGRECELQTWTSLEDVFGSSSTAHNALGGTVYEVMVGSGEQSIKQPNNPTSGDLLPLPIDAADQPEGEEKLSKGIIPTIVSTPSIPHRMLEDNFHTIPEGSSASSPPSDHPDQSPMSVATTPSILPTSKPVKPGTADDKATTVLSVIETLAERASRYSMNLHDRVERDVSKFATGGYAVVYQGTLRPQGAMVAIKTFRFGHKSDISIIKGIFHEVYLWSKLCHENIVPLIGITTKFDQTVSMISPWMGRGNAHDYVQNRGVDPRPLLVGVANGLHYLHSHGESPIYHGDLKGLNILLSDEGHALLTDFGFSQAVQSSFSMTVPSHLGGSVNWMPPEYIDEIEECAITAEGDVWSFGMTALELFTGSPPFHNVKNQLNVRLRILRGPPERPSEVDTCSRLTNEWWNICNACWNRNPLARPKMSDILLQLAIHGSEIN</sequence>
<dbReference type="Gene3D" id="1.20.1110.10">
    <property type="entry name" value="Calcium-transporting ATPase, transmembrane domain"/>
    <property type="match status" value="1"/>
</dbReference>
<dbReference type="GO" id="GO:0005388">
    <property type="term" value="F:P-type calcium transporter activity"/>
    <property type="evidence" value="ECO:0007669"/>
    <property type="project" value="TreeGrafter"/>
</dbReference>
<dbReference type="InterPro" id="IPR008250">
    <property type="entry name" value="ATPase_P-typ_transduc_dom_A_sf"/>
</dbReference>
<dbReference type="InParanoid" id="A0A0C3DQ42"/>
<feature type="region of interest" description="Disordered" evidence="3">
    <location>
        <begin position="18"/>
        <end position="47"/>
    </location>
</feature>
<dbReference type="InterPro" id="IPR059000">
    <property type="entry name" value="ATPase_P-type_domA"/>
</dbReference>
<dbReference type="OrthoDB" id="3040189at2759"/>
<dbReference type="Gene3D" id="2.70.150.10">
    <property type="entry name" value="Calcium-transporting ATPase, cytoplasmic transduction domain A"/>
    <property type="match status" value="1"/>
</dbReference>
<dbReference type="SUPFAM" id="SSF56112">
    <property type="entry name" value="Protein kinase-like (PK-like)"/>
    <property type="match status" value="1"/>
</dbReference>
<feature type="compositionally biased region" description="Polar residues" evidence="3">
    <location>
        <begin position="660"/>
        <end position="670"/>
    </location>
</feature>
<feature type="domain" description="Protein kinase" evidence="4">
    <location>
        <begin position="785"/>
        <end position="1049"/>
    </location>
</feature>
<reference evidence="6" key="2">
    <citation type="submission" date="2015-01" db="EMBL/GenBank/DDBJ databases">
        <title>Evolutionary Origins and Diversification of the Mycorrhizal Mutualists.</title>
        <authorList>
            <consortium name="DOE Joint Genome Institute"/>
            <consortium name="Mycorrhizal Genomics Consortium"/>
            <person name="Kohler A."/>
            <person name="Kuo A."/>
            <person name="Nagy L.G."/>
            <person name="Floudas D."/>
            <person name="Copeland A."/>
            <person name="Barry K.W."/>
            <person name="Cichocki N."/>
            <person name="Veneault-Fourrey C."/>
            <person name="LaButti K."/>
            <person name="Lindquist E.A."/>
            <person name="Lipzen A."/>
            <person name="Lundell T."/>
            <person name="Morin E."/>
            <person name="Murat C."/>
            <person name="Riley R."/>
            <person name="Ohm R."/>
            <person name="Sun H."/>
            <person name="Tunlid A."/>
            <person name="Henrissat B."/>
            <person name="Grigoriev I.V."/>
            <person name="Hibbett D.S."/>
            <person name="Martin F."/>
        </authorList>
    </citation>
    <scope>NUCLEOTIDE SEQUENCE [LARGE SCALE GENOMIC DNA]</scope>
    <source>
        <strain evidence="6">Foug A</strain>
    </source>
</reference>
<dbReference type="SUPFAM" id="SSF81653">
    <property type="entry name" value="Calcium ATPase, transduction domain A"/>
    <property type="match status" value="1"/>
</dbReference>
<feature type="region of interest" description="Disordered" evidence="3">
    <location>
        <begin position="67"/>
        <end position="111"/>
    </location>
</feature>
<feature type="region of interest" description="Disordered" evidence="3">
    <location>
        <begin position="714"/>
        <end position="756"/>
    </location>
</feature>
<dbReference type="InterPro" id="IPR011009">
    <property type="entry name" value="Kinase-like_dom_sf"/>
</dbReference>
<dbReference type="Pfam" id="PF00122">
    <property type="entry name" value="E1-E2_ATPase"/>
    <property type="match status" value="1"/>
</dbReference>
<organism evidence="5 6">
    <name type="scientific">Scleroderma citrinum Foug A</name>
    <dbReference type="NCBI Taxonomy" id="1036808"/>
    <lineage>
        <taxon>Eukaryota</taxon>
        <taxon>Fungi</taxon>
        <taxon>Dikarya</taxon>
        <taxon>Basidiomycota</taxon>
        <taxon>Agaricomycotina</taxon>
        <taxon>Agaricomycetes</taxon>
        <taxon>Agaricomycetidae</taxon>
        <taxon>Boletales</taxon>
        <taxon>Sclerodermatineae</taxon>
        <taxon>Sclerodermataceae</taxon>
        <taxon>Scleroderma</taxon>
    </lineage>
</organism>
<dbReference type="InterPro" id="IPR008271">
    <property type="entry name" value="Ser/Thr_kinase_AS"/>
</dbReference>
<dbReference type="SUPFAM" id="SSF81665">
    <property type="entry name" value="Calcium ATPase, transmembrane domain M"/>
    <property type="match status" value="1"/>
</dbReference>
<dbReference type="FunFam" id="2.70.150.10:FF:000028">
    <property type="entry name" value="Calcium-transporting ATPase"/>
    <property type="match status" value="1"/>
</dbReference>
<dbReference type="PROSITE" id="PS00108">
    <property type="entry name" value="PROTEIN_KINASE_ST"/>
    <property type="match status" value="1"/>
</dbReference>
<dbReference type="PROSITE" id="PS50011">
    <property type="entry name" value="PROTEIN_KINASE_DOM"/>
    <property type="match status" value="1"/>
</dbReference>
<evidence type="ECO:0000313" key="5">
    <source>
        <dbReference type="EMBL" id="KIM58319.1"/>
    </source>
</evidence>
<dbReference type="Proteomes" id="UP000053989">
    <property type="component" value="Unassembled WGS sequence"/>
</dbReference>
<evidence type="ECO:0000256" key="1">
    <source>
        <dbReference type="ARBA" id="ARBA00004127"/>
    </source>
</evidence>
<dbReference type="GO" id="GO:0012505">
    <property type="term" value="C:endomembrane system"/>
    <property type="evidence" value="ECO:0007669"/>
    <property type="project" value="UniProtKB-SubCell"/>
</dbReference>
<dbReference type="InterPro" id="IPR000719">
    <property type="entry name" value="Prot_kinase_dom"/>
</dbReference>
<evidence type="ECO:0000256" key="2">
    <source>
        <dbReference type="ARBA" id="ARBA00022842"/>
    </source>
</evidence>
<dbReference type="HOGENOM" id="CLU_290211_0_0_1"/>
<keyword evidence="6" id="KW-1185">Reference proteome</keyword>
<dbReference type="Pfam" id="PF00069">
    <property type="entry name" value="Pkinase"/>
    <property type="match status" value="1"/>
</dbReference>
<dbReference type="GO" id="GO:0006874">
    <property type="term" value="P:intracellular calcium ion homeostasis"/>
    <property type="evidence" value="ECO:0007669"/>
    <property type="project" value="TreeGrafter"/>
</dbReference>
<dbReference type="GO" id="GO:0005886">
    <property type="term" value="C:plasma membrane"/>
    <property type="evidence" value="ECO:0007669"/>
    <property type="project" value="TreeGrafter"/>
</dbReference>
<dbReference type="GO" id="GO:0005524">
    <property type="term" value="F:ATP binding"/>
    <property type="evidence" value="ECO:0007669"/>
    <property type="project" value="InterPro"/>
</dbReference>
<comment type="subcellular location">
    <subcellularLocation>
        <location evidence="1">Endomembrane system</location>
        <topology evidence="1">Multi-pass membrane protein</topology>
    </subcellularLocation>
</comment>
<feature type="compositionally biased region" description="Low complexity" evidence="3">
    <location>
        <begin position="717"/>
        <end position="736"/>
    </location>
</feature>
<proteinExistence type="predicted"/>
<dbReference type="GO" id="GO:0004672">
    <property type="term" value="F:protein kinase activity"/>
    <property type="evidence" value="ECO:0007669"/>
    <property type="project" value="InterPro"/>
</dbReference>
<dbReference type="PANTHER" id="PTHR24093:SF369">
    <property type="entry name" value="CALCIUM-TRANSPORTING ATPASE"/>
    <property type="match status" value="1"/>
</dbReference>
<dbReference type="PANTHER" id="PTHR24093">
    <property type="entry name" value="CATION TRANSPORTING ATPASE"/>
    <property type="match status" value="1"/>
</dbReference>
<feature type="region of interest" description="Disordered" evidence="3">
    <location>
        <begin position="660"/>
        <end position="690"/>
    </location>
</feature>
<dbReference type="AlphaFoldDB" id="A0A0C3DQ42"/>
<dbReference type="EMBL" id="KN822087">
    <property type="protein sequence ID" value="KIM58319.1"/>
    <property type="molecule type" value="Genomic_DNA"/>
</dbReference>
<reference evidence="5 6" key="1">
    <citation type="submission" date="2014-04" db="EMBL/GenBank/DDBJ databases">
        <authorList>
            <consortium name="DOE Joint Genome Institute"/>
            <person name="Kuo A."/>
            <person name="Kohler A."/>
            <person name="Nagy L.G."/>
            <person name="Floudas D."/>
            <person name="Copeland A."/>
            <person name="Barry K.W."/>
            <person name="Cichocki N."/>
            <person name="Veneault-Fourrey C."/>
            <person name="LaButti K."/>
            <person name="Lindquist E.A."/>
            <person name="Lipzen A."/>
            <person name="Lundell T."/>
            <person name="Morin E."/>
            <person name="Murat C."/>
            <person name="Sun H."/>
            <person name="Tunlid A."/>
            <person name="Henrissat B."/>
            <person name="Grigoriev I.V."/>
            <person name="Hibbett D.S."/>
            <person name="Martin F."/>
            <person name="Nordberg H.P."/>
            <person name="Cantor M.N."/>
            <person name="Hua S.X."/>
        </authorList>
    </citation>
    <scope>NUCLEOTIDE SEQUENCE [LARGE SCALE GENOMIC DNA]</scope>
    <source>
        <strain evidence="5 6">Foug A</strain>
    </source>
</reference>
<dbReference type="SMART" id="SM00220">
    <property type="entry name" value="S_TKc"/>
    <property type="match status" value="1"/>
</dbReference>
<evidence type="ECO:0000313" key="6">
    <source>
        <dbReference type="Proteomes" id="UP000053989"/>
    </source>
</evidence>
<accession>A0A0C3DQ42</accession>
<dbReference type="STRING" id="1036808.A0A0C3DQ42"/>
<evidence type="ECO:0000256" key="3">
    <source>
        <dbReference type="SAM" id="MobiDB-lite"/>
    </source>
</evidence>
<evidence type="ECO:0000259" key="4">
    <source>
        <dbReference type="PROSITE" id="PS50011"/>
    </source>
</evidence>
<protein>
    <recommendedName>
        <fullName evidence="4">Protein kinase domain-containing protein</fullName>
    </recommendedName>
</protein>
<name>A0A0C3DQ42_9AGAM</name>
<feature type="compositionally biased region" description="Low complexity" evidence="3">
    <location>
        <begin position="72"/>
        <end position="102"/>
    </location>
</feature>
<gene>
    <name evidence="5" type="ORF">SCLCIDRAFT_1218664</name>
</gene>
<dbReference type="InterPro" id="IPR023298">
    <property type="entry name" value="ATPase_P-typ_TM_dom_sf"/>
</dbReference>
<keyword evidence="2" id="KW-0460">Magnesium</keyword>